<dbReference type="EMBL" id="NISK01000002">
    <property type="protein sequence ID" value="OWQ96800.1"/>
    <property type="molecule type" value="Genomic_DNA"/>
</dbReference>
<dbReference type="GO" id="GO:0031956">
    <property type="term" value="F:medium-chain fatty acid-CoA ligase activity"/>
    <property type="evidence" value="ECO:0007669"/>
    <property type="project" value="TreeGrafter"/>
</dbReference>
<keyword evidence="3" id="KW-0472">Membrane</keyword>
<dbReference type="InterPro" id="IPR045851">
    <property type="entry name" value="AMP-bd_C_sf"/>
</dbReference>
<dbReference type="OrthoDB" id="9803968at2"/>
<feature type="transmembrane region" description="Helical" evidence="3">
    <location>
        <begin position="89"/>
        <end position="109"/>
    </location>
</feature>
<dbReference type="Gene3D" id="3.30.300.30">
    <property type="match status" value="1"/>
</dbReference>
<reference evidence="6 7" key="1">
    <citation type="journal article" date="2010" name="Int. J. Syst. Evol. Microbiol.">
        <title>Sphingopyxis bauzanensis sp. nov., a psychrophilic bacterium isolated from soil.</title>
        <authorList>
            <person name="Zhang D.C."/>
            <person name="Liu H.C."/>
            <person name="Xin Y.H."/>
            <person name="Zhou Y.G."/>
            <person name="Schinner F."/>
            <person name="Margesin R."/>
        </authorList>
    </citation>
    <scope>NUCLEOTIDE SEQUENCE [LARGE SCALE GENOMIC DNA]</scope>
    <source>
        <strain evidence="6 7">DSM 22271</strain>
    </source>
</reference>
<keyword evidence="3" id="KW-0812">Transmembrane</keyword>
<evidence type="ECO:0000256" key="3">
    <source>
        <dbReference type="SAM" id="Phobius"/>
    </source>
</evidence>
<comment type="similarity">
    <text evidence="1">Belongs to the ATP-dependent AMP-binding enzyme family.</text>
</comment>
<dbReference type="Gene3D" id="3.40.50.12780">
    <property type="entry name" value="N-terminal domain of ligase-like"/>
    <property type="match status" value="1"/>
</dbReference>
<keyword evidence="2 6" id="KW-0436">Ligase</keyword>
<dbReference type="InterPro" id="IPR000873">
    <property type="entry name" value="AMP-dep_synth/lig_dom"/>
</dbReference>
<keyword evidence="7" id="KW-1185">Reference proteome</keyword>
<accession>A0A246JUP2</accession>
<feature type="domain" description="AMP-dependent synthetase/ligase" evidence="4">
    <location>
        <begin position="28"/>
        <end position="390"/>
    </location>
</feature>
<dbReference type="Pfam" id="PF13193">
    <property type="entry name" value="AMP-binding_C"/>
    <property type="match status" value="1"/>
</dbReference>
<evidence type="ECO:0000256" key="2">
    <source>
        <dbReference type="ARBA" id="ARBA00022598"/>
    </source>
</evidence>
<dbReference type="Proteomes" id="UP000197361">
    <property type="component" value="Unassembled WGS sequence"/>
</dbReference>
<dbReference type="GO" id="GO:0006631">
    <property type="term" value="P:fatty acid metabolic process"/>
    <property type="evidence" value="ECO:0007669"/>
    <property type="project" value="TreeGrafter"/>
</dbReference>
<sequence>MQLRADKDLQARWRADGHWRDQTLDQAFEAAASGHPEVLLTVHAARGPRSISLGQLRKRGRALAGALHGLGLTAGDVVAMQLPNSIETALVYQAAAALGCVILPIVTIYGPHELGFVLRDARAKILFIPNRWRQTDCVQNVRDSGQLPDLKAVVVVGDGDAGDYMRWDDFEGLAATDNWPGVAADDPAFMVYTSGTTADPKGVLHSANSLLAEVWQSYPDNDPASRVMSPYPAGHVAGALGVLAHAAAARRTILFETYDADAAARYVGSERITHTAGTPFHYLALLDAAEALGCDMGSLRACGTGGATVPESLVARAEAAGIHMFRRYGMSEHPTVTQGADGDPLYVRMTTDGRLRPGVELRIVDDDGNDVETGTEGEVATRGPDMFLGYSDPAIDAGAWLPGCWFLSGDIGRLDAAGLLAITDRKKDIIIRGGENISSREVEDLLLRIPGVREAAAVGYPDDRLGERVCAYLIVDDGLALDRAAIDAAFQAFGAARQKTPERVIFARDLPRTPAGKIRKAELRRDLRAALS</sequence>
<dbReference type="RefSeq" id="WP_088440656.1">
    <property type="nucleotide sequence ID" value="NZ_BMMC01000014.1"/>
</dbReference>
<dbReference type="PANTHER" id="PTHR43201:SF5">
    <property type="entry name" value="MEDIUM-CHAIN ACYL-COA LIGASE ACSF2, MITOCHONDRIAL"/>
    <property type="match status" value="1"/>
</dbReference>
<organism evidence="6 7">
    <name type="scientific">Sphingopyxis bauzanensis</name>
    <dbReference type="NCBI Taxonomy" id="651663"/>
    <lineage>
        <taxon>Bacteria</taxon>
        <taxon>Pseudomonadati</taxon>
        <taxon>Pseudomonadota</taxon>
        <taxon>Alphaproteobacteria</taxon>
        <taxon>Sphingomonadales</taxon>
        <taxon>Sphingomonadaceae</taxon>
        <taxon>Sphingopyxis</taxon>
    </lineage>
</organism>
<proteinExistence type="inferred from homology"/>
<name>A0A246JUP2_9SPHN</name>
<dbReference type="PANTHER" id="PTHR43201">
    <property type="entry name" value="ACYL-COA SYNTHETASE"/>
    <property type="match status" value="1"/>
</dbReference>
<evidence type="ECO:0000259" key="5">
    <source>
        <dbReference type="Pfam" id="PF13193"/>
    </source>
</evidence>
<evidence type="ECO:0000313" key="7">
    <source>
        <dbReference type="Proteomes" id="UP000197361"/>
    </source>
</evidence>
<evidence type="ECO:0000256" key="1">
    <source>
        <dbReference type="ARBA" id="ARBA00006432"/>
    </source>
</evidence>
<dbReference type="InterPro" id="IPR025110">
    <property type="entry name" value="AMP-bd_C"/>
</dbReference>
<dbReference type="InterPro" id="IPR042099">
    <property type="entry name" value="ANL_N_sf"/>
</dbReference>
<dbReference type="Pfam" id="PF00501">
    <property type="entry name" value="AMP-binding"/>
    <property type="match status" value="1"/>
</dbReference>
<protein>
    <submittedName>
        <fullName evidence="6">Cyclohexanecarboxylate-CoA ligase</fullName>
    </submittedName>
</protein>
<keyword evidence="3" id="KW-1133">Transmembrane helix</keyword>
<feature type="domain" description="AMP-binding enzyme C-terminal" evidence="5">
    <location>
        <begin position="441"/>
        <end position="517"/>
    </location>
</feature>
<gene>
    <name evidence="6" type="ORF">CDQ92_06655</name>
</gene>
<dbReference type="AlphaFoldDB" id="A0A246JUP2"/>
<comment type="caution">
    <text evidence="6">The sequence shown here is derived from an EMBL/GenBank/DDBJ whole genome shotgun (WGS) entry which is preliminary data.</text>
</comment>
<dbReference type="SUPFAM" id="SSF56801">
    <property type="entry name" value="Acetyl-CoA synthetase-like"/>
    <property type="match status" value="1"/>
</dbReference>
<evidence type="ECO:0000259" key="4">
    <source>
        <dbReference type="Pfam" id="PF00501"/>
    </source>
</evidence>
<evidence type="ECO:0000313" key="6">
    <source>
        <dbReference type="EMBL" id="OWQ96800.1"/>
    </source>
</evidence>